<organism evidence="1 2">
    <name type="scientific">Caerostris extrusa</name>
    <name type="common">Bark spider</name>
    <name type="synonym">Caerostris bankana</name>
    <dbReference type="NCBI Taxonomy" id="172846"/>
    <lineage>
        <taxon>Eukaryota</taxon>
        <taxon>Metazoa</taxon>
        <taxon>Ecdysozoa</taxon>
        <taxon>Arthropoda</taxon>
        <taxon>Chelicerata</taxon>
        <taxon>Arachnida</taxon>
        <taxon>Araneae</taxon>
        <taxon>Araneomorphae</taxon>
        <taxon>Entelegynae</taxon>
        <taxon>Araneoidea</taxon>
        <taxon>Araneidae</taxon>
        <taxon>Caerostris</taxon>
    </lineage>
</organism>
<accession>A0AAV4P448</accession>
<proteinExistence type="predicted"/>
<keyword evidence="2" id="KW-1185">Reference proteome</keyword>
<gene>
    <name evidence="1" type="ORF">CEXT_599381</name>
</gene>
<evidence type="ECO:0000313" key="1">
    <source>
        <dbReference type="EMBL" id="GIX92002.1"/>
    </source>
</evidence>
<comment type="caution">
    <text evidence="1">The sequence shown here is derived from an EMBL/GenBank/DDBJ whole genome shotgun (WGS) entry which is preliminary data.</text>
</comment>
<name>A0AAV4P448_CAEEX</name>
<reference evidence="1 2" key="1">
    <citation type="submission" date="2021-06" db="EMBL/GenBank/DDBJ databases">
        <title>Caerostris extrusa draft genome.</title>
        <authorList>
            <person name="Kono N."/>
            <person name="Arakawa K."/>
        </authorList>
    </citation>
    <scope>NUCLEOTIDE SEQUENCE [LARGE SCALE GENOMIC DNA]</scope>
</reference>
<protein>
    <submittedName>
        <fullName evidence="1">Uncharacterized protein</fullName>
    </submittedName>
</protein>
<dbReference type="Proteomes" id="UP001054945">
    <property type="component" value="Unassembled WGS sequence"/>
</dbReference>
<dbReference type="EMBL" id="BPLR01021644">
    <property type="protein sequence ID" value="GIX92002.1"/>
    <property type="molecule type" value="Genomic_DNA"/>
</dbReference>
<dbReference type="AlphaFoldDB" id="A0AAV4P448"/>
<evidence type="ECO:0000313" key="2">
    <source>
        <dbReference type="Proteomes" id="UP001054945"/>
    </source>
</evidence>
<sequence>MIEIQSPPTNNVLKDVFNGSLALSRLNHKALAAGWIPRDPPMRTNEQKQGITAPIVTISVMNKECTFNNSRH</sequence>